<feature type="non-terminal residue" evidence="4">
    <location>
        <position position="1"/>
    </location>
</feature>
<name>X6MLQ4_RETFI</name>
<organism evidence="4 5">
    <name type="scientific">Reticulomyxa filosa</name>
    <dbReference type="NCBI Taxonomy" id="46433"/>
    <lineage>
        <taxon>Eukaryota</taxon>
        <taxon>Sar</taxon>
        <taxon>Rhizaria</taxon>
        <taxon>Retaria</taxon>
        <taxon>Foraminifera</taxon>
        <taxon>Monothalamids</taxon>
        <taxon>Reticulomyxidae</taxon>
        <taxon>Reticulomyxa</taxon>
    </lineage>
</organism>
<dbReference type="AlphaFoldDB" id="X6MLQ4"/>
<keyword evidence="5" id="KW-1185">Reference proteome</keyword>
<feature type="repeat" description="WD" evidence="3">
    <location>
        <begin position="176"/>
        <end position="217"/>
    </location>
</feature>
<keyword evidence="2" id="KW-0677">Repeat</keyword>
<dbReference type="PROSITE" id="PS50082">
    <property type="entry name" value="WD_REPEATS_2"/>
    <property type="match status" value="4"/>
</dbReference>
<protein>
    <submittedName>
        <fullName evidence="4">WD-40 repeat-containing protein</fullName>
    </submittedName>
</protein>
<dbReference type="Pfam" id="PF00400">
    <property type="entry name" value="WD40"/>
    <property type="match status" value="6"/>
</dbReference>
<dbReference type="InterPro" id="IPR001680">
    <property type="entry name" value="WD40_rpt"/>
</dbReference>
<gene>
    <name evidence="4" type="ORF">RFI_22447</name>
</gene>
<dbReference type="PANTHER" id="PTHR19879">
    <property type="entry name" value="TRANSCRIPTION INITIATION FACTOR TFIID"/>
    <property type="match status" value="1"/>
</dbReference>
<evidence type="ECO:0000256" key="3">
    <source>
        <dbReference type="PROSITE-ProRule" id="PRU00221"/>
    </source>
</evidence>
<evidence type="ECO:0000256" key="1">
    <source>
        <dbReference type="ARBA" id="ARBA00022574"/>
    </source>
</evidence>
<dbReference type="Proteomes" id="UP000023152">
    <property type="component" value="Unassembled WGS sequence"/>
</dbReference>
<dbReference type="SMART" id="SM00320">
    <property type="entry name" value="WD40"/>
    <property type="match status" value="7"/>
</dbReference>
<dbReference type="SUPFAM" id="SSF50978">
    <property type="entry name" value="WD40 repeat-like"/>
    <property type="match status" value="1"/>
</dbReference>
<evidence type="ECO:0000313" key="5">
    <source>
        <dbReference type="Proteomes" id="UP000023152"/>
    </source>
</evidence>
<feature type="repeat" description="WD" evidence="3">
    <location>
        <begin position="218"/>
        <end position="259"/>
    </location>
</feature>
<dbReference type="PROSITE" id="PS50294">
    <property type="entry name" value="WD_REPEATS_REGION"/>
    <property type="match status" value="4"/>
</dbReference>
<accession>X6MLQ4</accession>
<comment type="caution">
    <text evidence="4">The sequence shown here is derived from an EMBL/GenBank/DDBJ whole genome shotgun (WGS) entry which is preliminary data.</text>
</comment>
<proteinExistence type="predicted"/>
<feature type="repeat" description="WD" evidence="3">
    <location>
        <begin position="93"/>
        <end position="134"/>
    </location>
</feature>
<dbReference type="CDD" id="cd00200">
    <property type="entry name" value="WD40"/>
    <property type="match status" value="1"/>
</dbReference>
<evidence type="ECO:0000256" key="2">
    <source>
        <dbReference type="ARBA" id="ARBA00022737"/>
    </source>
</evidence>
<dbReference type="InterPro" id="IPR020472">
    <property type="entry name" value="WD40_PAC1"/>
</dbReference>
<dbReference type="InterPro" id="IPR015943">
    <property type="entry name" value="WD40/YVTN_repeat-like_dom_sf"/>
</dbReference>
<sequence>IRYLQSLKILRGHSNVVRSIRLSPDATMAVSSSDDHTICIWDIESGHCIHSFGHYGIGIFGGQFSPDGKMIALCIRDRIQLCDLDTLEIIREFRGHLEAISGIRFSPNGKQIVSISCDNTIRLWDVESEMSVKQLWEYHGEPYDIQFSPNGQTLASVFDGTIIIWDVESKKKINEWKGHWNAVQKIHFSPDGQSIVSCSKDNIIRIWDVTLGKEVKQIKGHLNFVSDVKYLCDGQTIVSSSWDKTIRIWNIESGREIQRLIGHSEGVTAIDISADGNTIKLFFNALQSINKNENYKTNKNTYQLLYQTAFDTFLKFKQKSAFNLQKFKKSRSGIKKEGHTIFLHAVFYRVQVIDKLFSLQHTVFHRLMHVVLAKFCKGIDKKLGYLIHFDVQILHFRLIEKFLCDNKIKNII</sequence>
<dbReference type="InterPro" id="IPR019775">
    <property type="entry name" value="WD40_repeat_CS"/>
</dbReference>
<dbReference type="Gene3D" id="2.130.10.10">
    <property type="entry name" value="YVTN repeat-like/Quinoprotein amine dehydrogenase"/>
    <property type="match status" value="3"/>
</dbReference>
<dbReference type="InterPro" id="IPR036322">
    <property type="entry name" value="WD40_repeat_dom_sf"/>
</dbReference>
<feature type="repeat" description="WD" evidence="3">
    <location>
        <begin position="10"/>
        <end position="51"/>
    </location>
</feature>
<evidence type="ECO:0000313" key="4">
    <source>
        <dbReference type="EMBL" id="ETO14923.1"/>
    </source>
</evidence>
<dbReference type="EMBL" id="ASPP01019654">
    <property type="protein sequence ID" value="ETO14923.1"/>
    <property type="molecule type" value="Genomic_DNA"/>
</dbReference>
<dbReference type="PROSITE" id="PS00678">
    <property type="entry name" value="WD_REPEATS_1"/>
    <property type="match status" value="4"/>
</dbReference>
<dbReference type="PRINTS" id="PR00320">
    <property type="entry name" value="GPROTEINBRPT"/>
</dbReference>
<reference evidence="4 5" key="1">
    <citation type="journal article" date="2013" name="Curr. Biol.">
        <title>The Genome of the Foraminiferan Reticulomyxa filosa.</title>
        <authorList>
            <person name="Glockner G."/>
            <person name="Hulsmann N."/>
            <person name="Schleicher M."/>
            <person name="Noegel A.A."/>
            <person name="Eichinger L."/>
            <person name="Gallinger C."/>
            <person name="Pawlowski J."/>
            <person name="Sierra R."/>
            <person name="Euteneuer U."/>
            <person name="Pillet L."/>
            <person name="Moustafa A."/>
            <person name="Platzer M."/>
            <person name="Groth M."/>
            <person name="Szafranski K."/>
            <person name="Schliwa M."/>
        </authorList>
    </citation>
    <scope>NUCLEOTIDE SEQUENCE [LARGE SCALE GENOMIC DNA]</scope>
</reference>
<keyword evidence="1 3" id="KW-0853">WD repeat</keyword>
<dbReference type="PANTHER" id="PTHR19879:SF9">
    <property type="entry name" value="TRANSCRIPTION INITIATION FACTOR TFIID SUBUNIT 5"/>
    <property type="match status" value="1"/>
</dbReference>